<accession>A0A2T9ZE79</accession>
<gene>
    <name evidence="2" type="ORF">BB560_002640</name>
</gene>
<organism evidence="2 3">
    <name type="scientific">Smittium megazygosporum</name>
    <dbReference type="NCBI Taxonomy" id="133381"/>
    <lineage>
        <taxon>Eukaryota</taxon>
        <taxon>Fungi</taxon>
        <taxon>Fungi incertae sedis</taxon>
        <taxon>Zoopagomycota</taxon>
        <taxon>Kickxellomycotina</taxon>
        <taxon>Harpellomycetes</taxon>
        <taxon>Harpellales</taxon>
        <taxon>Legeriomycetaceae</taxon>
        <taxon>Smittium</taxon>
    </lineage>
</organism>
<evidence type="ECO:0000313" key="2">
    <source>
        <dbReference type="EMBL" id="PVV02903.1"/>
    </source>
</evidence>
<name>A0A2T9ZE79_9FUNG</name>
<dbReference type="EMBL" id="MBFS01000305">
    <property type="protein sequence ID" value="PVV02903.1"/>
    <property type="molecule type" value="Genomic_DNA"/>
</dbReference>
<protein>
    <submittedName>
        <fullName evidence="2">Uncharacterized protein</fullName>
    </submittedName>
</protein>
<keyword evidence="3" id="KW-1185">Reference proteome</keyword>
<comment type="caution">
    <text evidence="2">The sequence shown here is derived from an EMBL/GenBank/DDBJ whole genome shotgun (WGS) entry which is preliminary data.</text>
</comment>
<dbReference type="Proteomes" id="UP000245609">
    <property type="component" value="Unassembled WGS sequence"/>
</dbReference>
<reference evidence="2 3" key="1">
    <citation type="journal article" date="2018" name="MBio">
        <title>Comparative Genomics Reveals the Core Gene Toolbox for the Fungus-Insect Symbiosis.</title>
        <authorList>
            <person name="Wang Y."/>
            <person name="Stata M."/>
            <person name="Wang W."/>
            <person name="Stajich J.E."/>
            <person name="White M.M."/>
            <person name="Moncalvo J.M."/>
        </authorList>
    </citation>
    <scope>NUCLEOTIDE SEQUENCE [LARGE SCALE GENOMIC DNA]</scope>
    <source>
        <strain evidence="2 3">SC-DP-2</strain>
    </source>
</reference>
<proteinExistence type="predicted"/>
<evidence type="ECO:0000313" key="3">
    <source>
        <dbReference type="Proteomes" id="UP000245609"/>
    </source>
</evidence>
<dbReference type="AlphaFoldDB" id="A0A2T9ZE79"/>
<evidence type="ECO:0000256" key="1">
    <source>
        <dbReference type="SAM" id="MobiDB-lite"/>
    </source>
</evidence>
<feature type="compositionally biased region" description="Basic and acidic residues" evidence="1">
    <location>
        <begin position="32"/>
        <end position="44"/>
    </location>
</feature>
<sequence length="592" mass="68590">MVKEMDILDDILKDNDSSIINEHNNYSSYTKIAKDSESENHSGDSDDSEDSDRTQNSVCQTNFSEKEIDGIPSDLIIEANDVNNIIMDSAILEKDKIANLEKVLKIHNEHVVSKIEKNQEYYCGINIFNIEHQSTGASLRSFSRAQLFQLSRKNVIDKSTIKRIFNTYLIPDSRNKSPPFSLNQLIKKYISDTRNYTPESTFYLTNISIELSTILKDNALKICENIDRYQIDATSLVNEMKTSETRYSSVYPDCRLDCLLSILRVYVDFFVSYVYKHSSDPTNGSSSFLKQGNRTRSKGTRNELFGISFDEIVSFVMVFILFLLEHRMVSHVYSIKKMLEEIVNIIPEPEWNKISYTLYKRLTAFYHKLHVDNKLLLVFELLPKEHRFSRITADICYNEVISTYSKKKAASKFYFISPDKRDPTCFDISSKRFELYLQNLVETLDSKIEFSIFNKGGLGSSSKTDLKVENESRNLLLFIKCFSFLLSPSLLLQNSVSNGSSQGLYNNPLFPYLKQSSQNDQDTKKSYMLSNTLTLQLFTSIHSKLGSLYRRINKSHYKDLSFLKCKDSLHLLLMWLPMTWLHNKEFHPVYLK</sequence>
<feature type="region of interest" description="Disordered" evidence="1">
    <location>
        <begin position="30"/>
        <end position="57"/>
    </location>
</feature>